<dbReference type="EMBL" id="FQUU01000001">
    <property type="protein sequence ID" value="SHE30171.1"/>
    <property type="molecule type" value="Genomic_DNA"/>
</dbReference>
<evidence type="ECO:0000256" key="1">
    <source>
        <dbReference type="SAM" id="Phobius"/>
    </source>
</evidence>
<protein>
    <submittedName>
        <fullName evidence="2">Uncharacterized protein</fullName>
    </submittedName>
</protein>
<feature type="transmembrane region" description="Helical" evidence="1">
    <location>
        <begin position="133"/>
        <end position="152"/>
    </location>
</feature>
<dbReference type="Proteomes" id="UP000184048">
    <property type="component" value="Unassembled WGS sequence"/>
</dbReference>
<accession>A0A1M4SD98</accession>
<keyword evidence="3" id="KW-1185">Reference proteome</keyword>
<evidence type="ECO:0000313" key="2">
    <source>
        <dbReference type="EMBL" id="SHE30171.1"/>
    </source>
</evidence>
<sequence length="244" mass="28510">MDYANYNTKSLVRSNCESKAVFIDRLNPTSYIYVLSEKNTTLLMTDDLWEQKFLNKILETEKAKRVLLTPKSLIKTTKEVAANTKIKFDLNDKPFRIHRNIQLDLFIWIVMAFLILGPLIYGIVNDLKSNDVNIFGVIVPSSLIILFLFVGYKNLTIKSLTSPIIFTSKDLTINDEVFNWNEIQETFYVYRFPGRWIKALFVIGFTNGLIQYFDLSNQLGFKYNDKDFSNLVEHYKNFVQEVHL</sequence>
<proteinExistence type="predicted"/>
<keyword evidence="1" id="KW-0472">Membrane</keyword>
<name>A0A1M4SD98_9BACT</name>
<organism evidence="2 3">
    <name type="scientific">Flavisolibacter ginsengisoli DSM 18119</name>
    <dbReference type="NCBI Taxonomy" id="1121884"/>
    <lineage>
        <taxon>Bacteria</taxon>
        <taxon>Pseudomonadati</taxon>
        <taxon>Bacteroidota</taxon>
        <taxon>Chitinophagia</taxon>
        <taxon>Chitinophagales</taxon>
        <taxon>Chitinophagaceae</taxon>
        <taxon>Flavisolibacter</taxon>
    </lineage>
</organism>
<dbReference type="AlphaFoldDB" id="A0A1M4SD98"/>
<dbReference type="STRING" id="1121884.SAMN02745131_00074"/>
<gene>
    <name evidence="2" type="ORF">SAMN02745131_00074</name>
</gene>
<keyword evidence="1" id="KW-0812">Transmembrane</keyword>
<evidence type="ECO:0000313" key="3">
    <source>
        <dbReference type="Proteomes" id="UP000184048"/>
    </source>
</evidence>
<reference evidence="2 3" key="1">
    <citation type="submission" date="2016-11" db="EMBL/GenBank/DDBJ databases">
        <authorList>
            <person name="Jaros S."/>
            <person name="Januszkiewicz K."/>
            <person name="Wedrychowicz H."/>
        </authorList>
    </citation>
    <scope>NUCLEOTIDE SEQUENCE [LARGE SCALE GENOMIC DNA]</scope>
    <source>
        <strain evidence="2 3">DSM 18119</strain>
    </source>
</reference>
<keyword evidence="1" id="KW-1133">Transmembrane helix</keyword>
<feature type="transmembrane region" description="Helical" evidence="1">
    <location>
        <begin position="103"/>
        <end position="121"/>
    </location>
</feature>